<dbReference type="PANTHER" id="PTHR37816">
    <property type="entry name" value="YALI0E33011P"/>
    <property type="match status" value="1"/>
</dbReference>
<dbReference type="Proteomes" id="UP001305521">
    <property type="component" value="Chromosome"/>
</dbReference>
<evidence type="ECO:0000313" key="2">
    <source>
        <dbReference type="Proteomes" id="UP001305521"/>
    </source>
</evidence>
<reference evidence="1 2" key="1">
    <citation type="submission" date="2023-11" db="EMBL/GenBank/DDBJ databases">
        <title>Arctic aerobic anoxygenic photoheterotroph Sediminicoccus rosea KRV36 adapts its photosynthesis to long days of polar summer.</title>
        <authorList>
            <person name="Tomasch J."/>
            <person name="Kopejtka K."/>
            <person name="Bily T."/>
            <person name="Gardiner A.T."/>
            <person name="Gardian Z."/>
            <person name="Shivaramu S."/>
            <person name="Koblizek M."/>
            <person name="Engelhardt F."/>
            <person name="Kaftan D."/>
        </authorList>
    </citation>
    <scope>NUCLEOTIDE SEQUENCE [LARGE SCALE GENOMIC DNA]</scope>
    <source>
        <strain evidence="1 2">R-30</strain>
    </source>
</reference>
<evidence type="ECO:0000313" key="1">
    <source>
        <dbReference type="EMBL" id="WPB86600.1"/>
    </source>
</evidence>
<name>A0ABZ0PM12_9PROT</name>
<sequence>MRRVAIFGNAGGGKSTLARRLAATTGLPLHAVDRMRFRDGGGPVPEAEYLSRHAELLRGEAWIIEGFGSVETAFARFDSADTLIHVDLPLILHRWWVTKRLIKGLFVQPEGWPARSPIWRSSLSSYRVIGPCDRHLTPRYRRVIQEMAGTKRVHSLTSPAAIRRFIDAVAQEHRRV</sequence>
<dbReference type="InterPro" id="IPR027417">
    <property type="entry name" value="P-loop_NTPase"/>
</dbReference>
<dbReference type="EMBL" id="CP137852">
    <property type="protein sequence ID" value="WPB86600.1"/>
    <property type="molecule type" value="Genomic_DNA"/>
</dbReference>
<gene>
    <name evidence="1" type="ORF">R9Z33_06905</name>
</gene>
<proteinExistence type="predicted"/>
<dbReference type="InterPro" id="IPR052922">
    <property type="entry name" value="Cytidylate_Kinase-2"/>
</dbReference>
<dbReference type="PANTHER" id="PTHR37816:SF2">
    <property type="entry name" value="DNA TOPOLOGY MODULATION PROTEIN FLAR-RELATED PROTEIN"/>
    <property type="match status" value="1"/>
</dbReference>
<protein>
    <recommendedName>
        <fullName evidence="3">Adenylate kinase</fullName>
    </recommendedName>
</protein>
<dbReference type="Gene3D" id="3.40.50.300">
    <property type="entry name" value="P-loop containing nucleotide triphosphate hydrolases"/>
    <property type="match status" value="1"/>
</dbReference>
<organism evidence="1 2">
    <name type="scientific">Sediminicoccus rosea</name>
    <dbReference type="NCBI Taxonomy" id="1225128"/>
    <lineage>
        <taxon>Bacteria</taxon>
        <taxon>Pseudomonadati</taxon>
        <taxon>Pseudomonadota</taxon>
        <taxon>Alphaproteobacteria</taxon>
        <taxon>Acetobacterales</taxon>
        <taxon>Roseomonadaceae</taxon>
        <taxon>Sediminicoccus</taxon>
    </lineage>
</organism>
<accession>A0ABZ0PM12</accession>
<keyword evidence="2" id="KW-1185">Reference proteome</keyword>
<dbReference type="RefSeq" id="WP_318650570.1">
    <property type="nucleotide sequence ID" value="NZ_CP137852.1"/>
</dbReference>
<evidence type="ECO:0008006" key="3">
    <source>
        <dbReference type="Google" id="ProtNLM"/>
    </source>
</evidence>
<dbReference type="SUPFAM" id="SSF52540">
    <property type="entry name" value="P-loop containing nucleoside triphosphate hydrolases"/>
    <property type="match status" value="1"/>
</dbReference>